<dbReference type="GO" id="GO:0015833">
    <property type="term" value="P:peptide transport"/>
    <property type="evidence" value="ECO:0007669"/>
    <property type="project" value="TreeGrafter"/>
</dbReference>
<dbReference type="STRING" id="453591.Igni_1021"/>
<dbReference type="PANTHER" id="PTHR30290:SF64">
    <property type="entry name" value="ABC TRANSPORTER PERIPLASMIC BINDING PROTEIN"/>
    <property type="match status" value="1"/>
</dbReference>
<gene>
    <name evidence="3" type="ordered locus">Igni_1021</name>
</gene>
<proteinExistence type="predicted"/>
<accession>A8AB98</accession>
<dbReference type="Pfam" id="PF00496">
    <property type="entry name" value="SBP_bac_5"/>
    <property type="match status" value="1"/>
</dbReference>
<keyword evidence="1" id="KW-0732">Signal</keyword>
<dbReference type="CDD" id="cd08520">
    <property type="entry name" value="PBP2_NikA_DppA_OppA_like_21"/>
    <property type="match status" value="1"/>
</dbReference>
<organism evidence="3 4">
    <name type="scientific">Ignicoccus hospitalis (strain KIN4/I / DSM 18386 / JCM 14125)</name>
    <dbReference type="NCBI Taxonomy" id="453591"/>
    <lineage>
        <taxon>Archaea</taxon>
        <taxon>Thermoproteota</taxon>
        <taxon>Thermoprotei</taxon>
        <taxon>Desulfurococcales</taxon>
        <taxon>Desulfurococcaceae</taxon>
        <taxon>Ignicoccus</taxon>
    </lineage>
</organism>
<dbReference type="Gene3D" id="3.40.190.10">
    <property type="entry name" value="Periplasmic binding protein-like II"/>
    <property type="match status" value="1"/>
</dbReference>
<sequence>MRSALLVALALSLQASALSVGLGDWGLPTPFSFYPRGPGYVLTSFSFDTLVWKDERGVIPWLAYKWEANGTAVKFYLREAKWSDGEPLTAEDVVFTFKYLMKHGWHWKNIPKDLIKDVKALDDRTVVVELSRPFPFFVEEYATTVFVLPKHVWEKVKDPFSYRGKDAFVCSGPYVLKEYVPGSRYVFVRNPFFWGPKPKYEELVVSAVGPFQPQKAVAALIRGEVDSVSLFGKAYRLVELAKRAKPDLIVKRGPSYWVLFLGFNLDEEPYSFKEFRKAVAMSLDLKELVELSAGPGAAEPGSPGYVPPYSRFYEDDVPKYRYDPEAAARLLKSVGVEDVNGDGCAEFRGRPWRPLLVTTKQFVQEALIVKKMLKRVKICVNVKVVPGPKQLDLIVKGGGYGFVISGHGAVGNDPLAAAWWFERFSAPWRDPRYLELARELLNAPSAEEAIKVVKEIQRLVAEELPRIALYYPYQFLLDSSRAGWFFTEGGIDGGVPLPFNKLALLR</sequence>
<dbReference type="GO" id="GO:1904680">
    <property type="term" value="F:peptide transmembrane transporter activity"/>
    <property type="evidence" value="ECO:0007669"/>
    <property type="project" value="TreeGrafter"/>
</dbReference>
<dbReference type="eggNOG" id="arCOG01534">
    <property type="taxonomic scope" value="Archaea"/>
</dbReference>
<dbReference type="InterPro" id="IPR030678">
    <property type="entry name" value="Peptide/Ni-bd"/>
</dbReference>
<dbReference type="PhylomeDB" id="A8AB98"/>
<dbReference type="SUPFAM" id="SSF53850">
    <property type="entry name" value="Periplasmic binding protein-like II"/>
    <property type="match status" value="1"/>
</dbReference>
<reference evidence="3 4" key="1">
    <citation type="journal article" date="2008" name="Genome Biol.">
        <title>A genomic analysis of the archaeal system Ignicoccus hospitalis-Nanoarchaeum equitans.</title>
        <authorList>
            <person name="Podar M."/>
            <person name="Anderson I."/>
            <person name="Makarova K.S."/>
            <person name="Elkins J.G."/>
            <person name="Ivanova N."/>
            <person name="Wall M.A."/>
            <person name="Lykidis A."/>
            <person name="Mavromatis K."/>
            <person name="Sun H."/>
            <person name="Hudson M.E."/>
            <person name="Chen W."/>
            <person name="Deciu C."/>
            <person name="Hutchison D."/>
            <person name="Eads J.R."/>
            <person name="Anderson A."/>
            <person name="Fernandes F."/>
            <person name="Szeto E."/>
            <person name="Lapidus A."/>
            <person name="Kyrpides N.C."/>
            <person name="Saier M.H.Jr."/>
            <person name="Richardson P.M."/>
            <person name="Rachel R."/>
            <person name="Huber H."/>
            <person name="Eisen J.A."/>
            <person name="Koonin E.V."/>
            <person name="Keller M."/>
            <person name="Stetter K.O."/>
        </authorList>
    </citation>
    <scope>NUCLEOTIDE SEQUENCE [LARGE SCALE GENOMIC DNA]</scope>
    <source>
        <strain evidence="4">KIN4/I / DSM 18386 / JCM 14125</strain>
    </source>
</reference>
<dbReference type="RefSeq" id="WP_012123164.1">
    <property type="nucleotide sequence ID" value="NC_009776.1"/>
</dbReference>
<dbReference type="GO" id="GO:0043190">
    <property type="term" value="C:ATP-binding cassette (ABC) transporter complex"/>
    <property type="evidence" value="ECO:0007669"/>
    <property type="project" value="InterPro"/>
</dbReference>
<dbReference type="KEGG" id="iho:Igni_1021"/>
<dbReference type="GeneID" id="5562950"/>
<evidence type="ECO:0000313" key="3">
    <source>
        <dbReference type="EMBL" id="ABU82200.1"/>
    </source>
</evidence>
<name>A8AB98_IGNH4</name>
<dbReference type="OrthoDB" id="194307at2157"/>
<feature type="domain" description="Solute-binding protein family 5" evidence="2">
    <location>
        <begin position="58"/>
        <end position="421"/>
    </location>
</feature>
<keyword evidence="4" id="KW-1185">Reference proteome</keyword>
<dbReference type="HOGENOM" id="CLU_017028_8_4_2"/>
<protein>
    <submittedName>
        <fullName evidence="3">Extracellular solute-binding protein, family 5</fullName>
    </submittedName>
</protein>
<dbReference type="EMBL" id="CP000816">
    <property type="protein sequence ID" value="ABU82200.1"/>
    <property type="molecule type" value="Genomic_DNA"/>
</dbReference>
<dbReference type="Gene3D" id="3.10.105.10">
    <property type="entry name" value="Dipeptide-binding Protein, Domain 3"/>
    <property type="match status" value="1"/>
</dbReference>
<evidence type="ECO:0000256" key="1">
    <source>
        <dbReference type="ARBA" id="ARBA00022729"/>
    </source>
</evidence>
<dbReference type="PIRSF" id="PIRSF002741">
    <property type="entry name" value="MppA"/>
    <property type="match status" value="1"/>
</dbReference>
<dbReference type="PANTHER" id="PTHR30290">
    <property type="entry name" value="PERIPLASMIC BINDING COMPONENT OF ABC TRANSPORTER"/>
    <property type="match status" value="1"/>
</dbReference>
<dbReference type="InterPro" id="IPR039424">
    <property type="entry name" value="SBP_5"/>
</dbReference>
<dbReference type="GO" id="GO:0042597">
    <property type="term" value="C:periplasmic space"/>
    <property type="evidence" value="ECO:0007669"/>
    <property type="project" value="UniProtKB-ARBA"/>
</dbReference>
<dbReference type="AlphaFoldDB" id="A8AB98"/>
<dbReference type="InterPro" id="IPR000914">
    <property type="entry name" value="SBP_5_dom"/>
</dbReference>
<evidence type="ECO:0000313" key="4">
    <source>
        <dbReference type="Proteomes" id="UP000000262"/>
    </source>
</evidence>
<evidence type="ECO:0000259" key="2">
    <source>
        <dbReference type="Pfam" id="PF00496"/>
    </source>
</evidence>
<dbReference type="Proteomes" id="UP000000262">
    <property type="component" value="Chromosome"/>
</dbReference>